<keyword evidence="1" id="KW-0812">Transmembrane</keyword>
<comment type="caution">
    <text evidence="2">The sequence shown here is derived from an EMBL/GenBank/DDBJ whole genome shotgun (WGS) entry which is preliminary data.</text>
</comment>
<evidence type="ECO:0000313" key="3">
    <source>
        <dbReference type="Proteomes" id="UP000785679"/>
    </source>
</evidence>
<protein>
    <submittedName>
        <fullName evidence="2">Uncharacterized protein</fullName>
    </submittedName>
</protein>
<keyword evidence="1" id="KW-1133">Transmembrane helix</keyword>
<feature type="transmembrane region" description="Helical" evidence="1">
    <location>
        <begin position="79"/>
        <end position="99"/>
    </location>
</feature>
<reference evidence="2" key="1">
    <citation type="submission" date="2019-06" db="EMBL/GenBank/DDBJ databases">
        <authorList>
            <person name="Zheng W."/>
        </authorList>
    </citation>
    <scope>NUCLEOTIDE SEQUENCE</scope>
    <source>
        <strain evidence="2">QDHG01</strain>
    </source>
</reference>
<evidence type="ECO:0000313" key="2">
    <source>
        <dbReference type="EMBL" id="TNV76573.1"/>
    </source>
</evidence>
<proteinExistence type="predicted"/>
<feature type="transmembrane region" description="Helical" evidence="1">
    <location>
        <begin position="48"/>
        <end position="67"/>
    </location>
</feature>
<evidence type="ECO:0000256" key="1">
    <source>
        <dbReference type="SAM" id="Phobius"/>
    </source>
</evidence>
<organism evidence="2 3">
    <name type="scientific">Halteria grandinella</name>
    <dbReference type="NCBI Taxonomy" id="5974"/>
    <lineage>
        <taxon>Eukaryota</taxon>
        <taxon>Sar</taxon>
        <taxon>Alveolata</taxon>
        <taxon>Ciliophora</taxon>
        <taxon>Intramacronucleata</taxon>
        <taxon>Spirotrichea</taxon>
        <taxon>Stichotrichia</taxon>
        <taxon>Sporadotrichida</taxon>
        <taxon>Halteriidae</taxon>
        <taxon>Halteria</taxon>
    </lineage>
</organism>
<gene>
    <name evidence="2" type="ORF">FGO68_gene7992</name>
</gene>
<dbReference type="AlphaFoldDB" id="A0A8J8NKS0"/>
<name>A0A8J8NKS0_HALGN</name>
<dbReference type="Proteomes" id="UP000785679">
    <property type="component" value="Unassembled WGS sequence"/>
</dbReference>
<dbReference type="EMBL" id="RRYP01013333">
    <property type="protein sequence ID" value="TNV76573.1"/>
    <property type="molecule type" value="Genomic_DNA"/>
</dbReference>
<sequence length="232" mass="26035">MNRLFNPIRDYFNAIYYFNDYAAVIGLPRFEIFSGKAKYFGQWYLRSTLRFCIIVFFALPCLVIPFIGATPGPKIGQTLGLFLLGLLFGAYDLCLISYLKGAKEAFERNQQKVPVSTLKASGFQADEIKVKGEKVLCHTCCMPLDLYNQLMQQNIQHISDQTLSIILSHNPDLADPASQRPIFLYTQSFINKISACRGCIEKSITKVKIVTSILILQAIAVAICGLEDLISQ</sequence>
<keyword evidence="1" id="KW-0472">Membrane</keyword>
<keyword evidence="3" id="KW-1185">Reference proteome</keyword>
<accession>A0A8J8NKS0</accession>